<evidence type="ECO:0000256" key="2">
    <source>
        <dbReference type="ARBA" id="ARBA00023125"/>
    </source>
</evidence>
<dbReference type="InterPro" id="IPR009057">
    <property type="entry name" value="Homeodomain-like_sf"/>
</dbReference>
<keyword evidence="7" id="KW-1185">Reference proteome</keyword>
<dbReference type="PANTHER" id="PTHR30055">
    <property type="entry name" value="HTH-TYPE TRANSCRIPTIONAL REGULATOR RUTR"/>
    <property type="match status" value="1"/>
</dbReference>
<feature type="DNA-binding region" description="H-T-H motif" evidence="4">
    <location>
        <begin position="43"/>
        <end position="62"/>
    </location>
</feature>
<dbReference type="SUPFAM" id="SSF46689">
    <property type="entry name" value="Homeodomain-like"/>
    <property type="match status" value="1"/>
</dbReference>
<dbReference type="PANTHER" id="PTHR30055:SF238">
    <property type="entry name" value="MYCOFACTOCIN BIOSYNTHESIS TRANSCRIPTIONAL REGULATOR MFTR-RELATED"/>
    <property type="match status" value="1"/>
</dbReference>
<evidence type="ECO:0000256" key="1">
    <source>
        <dbReference type="ARBA" id="ARBA00023015"/>
    </source>
</evidence>
<name>A0A640WC63_9GAMM</name>
<dbReference type="Gene3D" id="1.10.10.60">
    <property type="entry name" value="Homeodomain-like"/>
    <property type="match status" value="1"/>
</dbReference>
<dbReference type="AlphaFoldDB" id="A0A640WC63"/>
<reference evidence="6 7" key="1">
    <citation type="submission" date="2019-08" db="EMBL/GenBank/DDBJ databases">
        <title>Bioinformatics analysis of the strain L3 and L5.</title>
        <authorList>
            <person name="Li X."/>
        </authorList>
    </citation>
    <scope>NUCLEOTIDE SEQUENCE [LARGE SCALE GENOMIC DNA]</scope>
    <source>
        <strain evidence="6 7">L3</strain>
    </source>
</reference>
<comment type="caution">
    <text evidence="6">The sequence shown here is derived from an EMBL/GenBank/DDBJ whole genome shotgun (WGS) entry which is preliminary data.</text>
</comment>
<keyword evidence="3" id="KW-0804">Transcription</keyword>
<dbReference type="GO" id="GO:0000976">
    <property type="term" value="F:transcription cis-regulatory region binding"/>
    <property type="evidence" value="ECO:0007669"/>
    <property type="project" value="TreeGrafter"/>
</dbReference>
<dbReference type="InterPro" id="IPR001647">
    <property type="entry name" value="HTH_TetR"/>
</dbReference>
<evidence type="ECO:0000256" key="3">
    <source>
        <dbReference type="ARBA" id="ARBA00023163"/>
    </source>
</evidence>
<dbReference type="Proteomes" id="UP000466024">
    <property type="component" value="Unassembled WGS sequence"/>
</dbReference>
<dbReference type="PROSITE" id="PS50977">
    <property type="entry name" value="HTH_TETR_2"/>
    <property type="match status" value="1"/>
</dbReference>
<evidence type="ECO:0000259" key="5">
    <source>
        <dbReference type="PROSITE" id="PS50977"/>
    </source>
</evidence>
<evidence type="ECO:0000313" key="6">
    <source>
        <dbReference type="EMBL" id="KAA0017218.1"/>
    </source>
</evidence>
<sequence length="213" mass="24189">MSPYQTWQATPSITLEDDLLNTRDRLKQIGLSLFARHGYEATTLAQIASAAGIKKPSIYNHFDSKAALFLELSRDADDDMIALIDASLAEMADAPFEQRLRHLLQQCATFAYREHQGVFYKRFLLFPPHDLVAEAEAITEQGESRIDRRLLAFVQAGHRAGALRETLADDHFIAAFYCIIDGLLSETFMYERPELERRFEGVWSVFWTGVKAG</sequence>
<organism evidence="6 7">
    <name type="scientific">Salinicola corii</name>
    <dbReference type="NCBI Taxonomy" id="2606937"/>
    <lineage>
        <taxon>Bacteria</taxon>
        <taxon>Pseudomonadati</taxon>
        <taxon>Pseudomonadota</taxon>
        <taxon>Gammaproteobacteria</taxon>
        <taxon>Oceanospirillales</taxon>
        <taxon>Halomonadaceae</taxon>
        <taxon>Salinicola</taxon>
    </lineage>
</organism>
<dbReference type="Gene3D" id="1.10.357.10">
    <property type="entry name" value="Tetracycline Repressor, domain 2"/>
    <property type="match status" value="1"/>
</dbReference>
<keyword evidence="2 4" id="KW-0238">DNA-binding</keyword>
<accession>A0A640WC63</accession>
<proteinExistence type="predicted"/>
<dbReference type="Pfam" id="PF00440">
    <property type="entry name" value="TetR_N"/>
    <property type="match status" value="1"/>
</dbReference>
<evidence type="ECO:0000313" key="7">
    <source>
        <dbReference type="Proteomes" id="UP000466024"/>
    </source>
</evidence>
<feature type="domain" description="HTH tetR-type" evidence="5">
    <location>
        <begin position="20"/>
        <end position="80"/>
    </location>
</feature>
<protein>
    <submittedName>
        <fullName evidence="6">TetR/AcrR family transcriptional regulator</fullName>
    </submittedName>
</protein>
<dbReference type="InterPro" id="IPR036271">
    <property type="entry name" value="Tet_transcr_reg_TetR-rel_C_sf"/>
</dbReference>
<dbReference type="PRINTS" id="PR00455">
    <property type="entry name" value="HTHTETR"/>
</dbReference>
<dbReference type="InterPro" id="IPR050109">
    <property type="entry name" value="HTH-type_TetR-like_transc_reg"/>
</dbReference>
<dbReference type="EMBL" id="VTPX01000008">
    <property type="protein sequence ID" value="KAA0017218.1"/>
    <property type="molecule type" value="Genomic_DNA"/>
</dbReference>
<keyword evidence="1" id="KW-0805">Transcription regulation</keyword>
<evidence type="ECO:0000256" key="4">
    <source>
        <dbReference type="PROSITE-ProRule" id="PRU00335"/>
    </source>
</evidence>
<gene>
    <name evidence="6" type="ORF">F0A16_14570</name>
</gene>
<dbReference type="SUPFAM" id="SSF48498">
    <property type="entry name" value="Tetracyclin repressor-like, C-terminal domain"/>
    <property type="match status" value="1"/>
</dbReference>
<dbReference type="GO" id="GO:0003700">
    <property type="term" value="F:DNA-binding transcription factor activity"/>
    <property type="evidence" value="ECO:0007669"/>
    <property type="project" value="TreeGrafter"/>
</dbReference>